<gene>
    <name evidence="4" type="primary">glyA</name>
    <name evidence="6" type="ORF">KVG88_25175</name>
</gene>
<feature type="site" description="Plays an important role in substrate specificity" evidence="4">
    <location>
        <position position="229"/>
    </location>
</feature>
<evidence type="ECO:0000256" key="4">
    <source>
        <dbReference type="HAMAP-Rule" id="MF_00051"/>
    </source>
</evidence>
<dbReference type="InterPro" id="IPR019798">
    <property type="entry name" value="Ser_HO-MeTrfase_PLP_BS"/>
</dbReference>
<comment type="cofactor">
    <cofactor evidence="1 4">
        <name>pyridoxal 5'-phosphate</name>
        <dbReference type="ChEBI" id="CHEBI:597326"/>
    </cofactor>
</comment>
<organism evidence="6 7">
    <name type="scientific">Pseudomonas azerbaijanoccidentalis</name>
    <dbReference type="NCBI Taxonomy" id="2842347"/>
    <lineage>
        <taxon>Bacteria</taxon>
        <taxon>Pseudomonadati</taxon>
        <taxon>Pseudomonadota</taxon>
        <taxon>Gammaproteobacteria</taxon>
        <taxon>Pseudomonadales</taxon>
        <taxon>Pseudomonadaceae</taxon>
        <taxon>Pseudomonas</taxon>
    </lineage>
</organism>
<comment type="similarity">
    <text evidence="4">Belongs to the SHMT family.</text>
</comment>
<comment type="pathway">
    <text evidence="4">One-carbon metabolism; tetrahydrofolate interconversion.</text>
</comment>
<reference evidence="6" key="1">
    <citation type="submission" date="2021-06" db="EMBL/GenBank/DDBJ databases">
        <title>Updating the genus Pseudomonas: Description of 43 new species and partition of the Pseudomonas putida group.</title>
        <authorList>
            <person name="Girard L."/>
            <person name="Lood C."/>
            <person name="Vandamme P."/>
            <person name="Rokni-Zadeh H."/>
            <person name="Van Noort V."/>
            <person name="Hofte M."/>
            <person name="Lavigne R."/>
            <person name="De Mot R."/>
        </authorList>
    </citation>
    <scope>NUCLEOTIDE SEQUENCE</scope>
    <source>
        <strain evidence="6">SWRI74</strain>
    </source>
</reference>
<dbReference type="CDD" id="cd00378">
    <property type="entry name" value="SHMT"/>
    <property type="match status" value="1"/>
</dbReference>
<comment type="catalytic activity">
    <reaction evidence="4">
        <text>(6R)-5,10-methylene-5,6,7,8-tetrahydrofolate + glycine + H2O = (6S)-5,6,7,8-tetrahydrofolate + L-serine</text>
        <dbReference type="Rhea" id="RHEA:15481"/>
        <dbReference type="ChEBI" id="CHEBI:15377"/>
        <dbReference type="ChEBI" id="CHEBI:15636"/>
        <dbReference type="ChEBI" id="CHEBI:33384"/>
        <dbReference type="ChEBI" id="CHEBI:57305"/>
        <dbReference type="ChEBI" id="CHEBI:57453"/>
        <dbReference type="EC" id="2.1.2.1"/>
    </reaction>
</comment>
<keyword evidence="7" id="KW-1185">Reference proteome</keyword>
<dbReference type="Pfam" id="PF00464">
    <property type="entry name" value="SHMT"/>
    <property type="match status" value="1"/>
</dbReference>
<keyword evidence="4" id="KW-0963">Cytoplasm</keyword>
<feature type="modified residue" description="N6-(pyridoxal phosphate)lysine" evidence="4">
    <location>
        <position position="230"/>
    </location>
</feature>
<evidence type="ECO:0000256" key="2">
    <source>
        <dbReference type="ARBA" id="ARBA00022605"/>
    </source>
</evidence>
<comment type="subunit">
    <text evidence="4">Homodimer.</text>
</comment>
<dbReference type="InterPro" id="IPR049943">
    <property type="entry name" value="Ser_HO-MeTrfase-like"/>
</dbReference>
<evidence type="ECO:0000313" key="7">
    <source>
        <dbReference type="Proteomes" id="UP001049200"/>
    </source>
</evidence>
<evidence type="ECO:0000259" key="5">
    <source>
        <dbReference type="Pfam" id="PF00464"/>
    </source>
</evidence>
<dbReference type="PANTHER" id="PTHR11680:SF50">
    <property type="entry name" value="SERINE HYDROXYMETHYLTRANSFERASE"/>
    <property type="match status" value="1"/>
</dbReference>
<dbReference type="InterPro" id="IPR039429">
    <property type="entry name" value="SHMT-like_dom"/>
</dbReference>
<keyword evidence="3 4" id="KW-0663">Pyridoxal phosphate</keyword>
<comment type="subcellular location">
    <subcellularLocation>
        <location evidence="4">Cytoplasm</location>
    </subcellularLocation>
</comment>
<dbReference type="PROSITE" id="PS00096">
    <property type="entry name" value="SHMT"/>
    <property type="match status" value="1"/>
</dbReference>
<name>A0ABS6QWR0_9PSED</name>
<dbReference type="InterPro" id="IPR001085">
    <property type="entry name" value="Ser_HO-MeTrfase"/>
</dbReference>
<feature type="binding site" evidence="4">
    <location>
        <begin position="355"/>
        <end position="357"/>
    </location>
    <ligand>
        <name>(6S)-5,6,7,8-tetrahydrofolate</name>
        <dbReference type="ChEBI" id="CHEBI:57453"/>
    </ligand>
</feature>
<evidence type="ECO:0000313" key="6">
    <source>
        <dbReference type="EMBL" id="MBV4523363.1"/>
    </source>
</evidence>
<evidence type="ECO:0000256" key="1">
    <source>
        <dbReference type="ARBA" id="ARBA00001933"/>
    </source>
</evidence>
<feature type="binding site" evidence="4">
    <location>
        <begin position="125"/>
        <end position="127"/>
    </location>
    <ligand>
        <name>(6S)-5,6,7,8-tetrahydrofolate</name>
        <dbReference type="ChEBI" id="CHEBI:57453"/>
    </ligand>
</feature>
<proteinExistence type="inferred from homology"/>
<comment type="function">
    <text evidence="4">Catalyzes the reversible interconversion of serine and glycine with tetrahydrofolate (THF) serving as the one-carbon carrier. This reaction serves as the major source of one-carbon groups required for the biosynthesis of purines, thymidylate, methionine, and other important biomolecules. Also exhibits THF-independent aldolase activity toward beta-hydroxyamino acids, producing glycine and aldehydes, via a retro-aldol mechanism.</text>
</comment>
<feature type="binding site" evidence="4">
    <location>
        <position position="121"/>
    </location>
    <ligand>
        <name>(6S)-5,6,7,8-tetrahydrofolate</name>
        <dbReference type="ChEBI" id="CHEBI:57453"/>
    </ligand>
</feature>
<accession>A0ABS6QWR0</accession>
<protein>
    <recommendedName>
        <fullName evidence="4">Serine hydroxymethyltransferase</fullName>
        <shortName evidence="4">SHMT</shortName>
        <shortName evidence="4">Serine methylase</shortName>
        <ecNumber evidence="4">2.1.2.1</ecNumber>
    </recommendedName>
</protein>
<dbReference type="NCBIfam" id="NF000586">
    <property type="entry name" value="PRK00011.1"/>
    <property type="match status" value="1"/>
</dbReference>
<comment type="caution">
    <text evidence="4">Lacks conserved residue(s) required for the propagation of feature annotation.</text>
</comment>
<evidence type="ECO:0000256" key="3">
    <source>
        <dbReference type="ARBA" id="ARBA00022898"/>
    </source>
</evidence>
<keyword evidence="4" id="KW-0554">One-carbon metabolism</keyword>
<dbReference type="PIRSF" id="PIRSF000412">
    <property type="entry name" value="SHMT"/>
    <property type="match status" value="1"/>
</dbReference>
<keyword evidence="4" id="KW-0808">Transferase</keyword>
<dbReference type="HAMAP" id="MF_00051">
    <property type="entry name" value="SHMT"/>
    <property type="match status" value="1"/>
</dbReference>
<dbReference type="Proteomes" id="UP001049200">
    <property type="component" value="Unassembled WGS sequence"/>
</dbReference>
<dbReference type="RefSeq" id="WP_217873066.1">
    <property type="nucleotide sequence ID" value="NZ_JAHSTU010000009.1"/>
</dbReference>
<comment type="pathway">
    <text evidence="4">Amino-acid biosynthesis; glycine biosynthesis; glycine from L-serine: step 1/1.</text>
</comment>
<comment type="caution">
    <text evidence="6">The sequence shown here is derived from an EMBL/GenBank/DDBJ whole genome shotgun (WGS) entry which is preliminary data.</text>
</comment>
<dbReference type="EC" id="2.1.2.1" evidence="4"/>
<dbReference type="PANTHER" id="PTHR11680">
    <property type="entry name" value="SERINE HYDROXYMETHYLTRANSFERASE"/>
    <property type="match status" value="1"/>
</dbReference>
<keyword evidence="2 4" id="KW-0028">Amino-acid biosynthesis</keyword>
<feature type="domain" description="Serine hydroxymethyltransferase-like" evidence="5">
    <location>
        <begin position="9"/>
        <end position="386"/>
    </location>
</feature>
<sequence>MFSKHDQIKGYDDELLAAMNAEDARQEHHIELIASENYTSQRVMQAQGSGLTNKYAEGYPGKRYYGGCEHVDVVEQLAIDRAKRLFGADYANVQPHSGSQANAAVYLALLQAGDTVLGMSLAHGGHLTHGAKVSFSGKLYNAVQYGIDTSTGLIDYDEVERLAVEHQPKMIIAGFSAYSKTLDFPRFRQIADKVGAYFFVDMAHVAGLVATGLYPNPLPYADVVTTTTHKTLRGPRGGLILAKANPELEKKLNAAVFPGGQGGPLMHVIAAKAVCFKEALEPGFKTYQAQVIRNAQAMAQVFIERGYDVVSGGTDNHLFLVSLIRQGLTGKDADAALGRAGITVNKNAVPNDPQSPFVTSGLRIGTPAITSRGFKEAQSIALAGWICDILDHLGDADIEANVARQAAALCADFPVYRD</sequence>
<dbReference type="EMBL" id="JAHSTU010000009">
    <property type="protein sequence ID" value="MBV4523363.1"/>
    <property type="molecule type" value="Genomic_DNA"/>
</dbReference>